<reference evidence="1" key="1">
    <citation type="submission" date="2016-09" db="EMBL/GenBank/DDBJ databases">
        <authorList>
            <person name="Capua I."/>
            <person name="De Benedictis P."/>
            <person name="Joannis T."/>
            <person name="Lombin L.H."/>
            <person name="Cattoli G."/>
        </authorList>
    </citation>
    <scope>NUCLEOTIDE SEQUENCE</scope>
    <source>
        <strain evidence="1">B9</strain>
    </source>
</reference>
<dbReference type="AlphaFoldDB" id="A0A1K0IMR1"/>
<dbReference type="EMBL" id="FMSH01000412">
    <property type="protein sequence ID" value="SCU87498.1"/>
    <property type="molecule type" value="Genomic_DNA"/>
</dbReference>
<name>A0A1K0IMR1_CUPNE</name>
<evidence type="ECO:0000313" key="1">
    <source>
        <dbReference type="EMBL" id="SCU87498.1"/>
    </source>
</evidence>
<gene>
    <name evidence="1" type="ORF">CNECB9_470014</name>
</gene>
<organism evidence="1">
    <name type="scientific">Cupriavidus necator</name>
    <name type="common">Alcaligenes eutrophus</name>
    <name type="synonym">Ralstonia eutropha</name>
    <dbReference type="NCBI Taxonomy" id="106590"/>
    <lineage>
        <taxon>Bacteria</taxon>
        <taxon>Pseudomonadati</taxon>
        <taxon>Pseudomonadota</taxon>
        <taxon>Betaproteobacteria</taxon>
        <taxon>Burkholderiales</taxon>
        <taxon>Burkholderiaceae</taxon>
        <taxon>Cupriavidus</taxon>
    </lineage>
</organism>
<accession>A0A1K0IMR1</accession>
<proteinExistence type="predicted"/>
<protein>
    <submittedName>
        <fullName evidence="1">Uncharacterized protein</fullName>
    </submittedName>
</protein>
<sequence length="70" mass="7661">MAAALIAYPTYVGRASGQFISPERALAIIESGKYGTTDGNGRPRARLAGAQRFFTRMRDRVAAWRRAPSC</sequence>